<accession>A0A0R3WFT9</accession>
<dbReference type="AlphaFoldDB" id="A0A0R3WFT9"/>
<proteinExistence type="predicted"/>
<name>A0A0R3WFT9_TAEAS</name>
<protein>
    <submittedName>
        <fullName evidence="3">F5/8 type C domain-containing protein</fullName>
    </submittedName>
</protein>
<sequence length="253" mass="28550">MGIPIAGLKEKEVTGWVGPSRAFHYKPKLTVRSKKVNYLLFTRFVDETLLLDEANYFVIKQCEFTQHRHTNFRLLLSFRYITIRHTEHFELRITDPSSPPTLTVFNPASKTLPFWLLRTSLSGDDDYHNDDGGDDWTTAESTCHLLDRHRSPPMSGTILTKTGGGERKGRCDGDNPSPFWSIEYKLSLNWIRVPLSYDNSANLLQGKLLQMGRNPSENTVGLYLLLLGCGSRLASETLVISFNVLKLGGGLMA</sequence>
<reference evidence="3" key="1">
    <citation type="submission" date="2017-02" db="UniProtKB">
        <authorList>
            <consortium name="WormBaseParasite"/>
        </authorList>
    </citation>
    <scope>IDENTIFICATION</scope>
</reference>
<dbReference type="Proteomes" id="UP000282613">
    <property type="component" value="Unassembled WGS sequence"/>
</dbReference>
<dbReference type="EMBL" id="UYRS01019413">
    <property type="protein sequence ID" value="VDK45183.1"/>
    <property type="molecule type" value="Genomic_DNA"/>
</dbReference>
<evidence type="ECO:0000313" key="2">
    <source>
        <dbReference type="Proteomes" id="UP000282613"/>
    </source>
</evidence>
<keyword evidence="2" id="KW-1185">Reference proteome</keyword>
<evidence type="ECO:0000313" key="3">
    <source>
        <dbReference type="WBParaSite" id="TASK_0000973201-mRNA-1"/>
    </source>
</evidence>
<reference evidence="1 2" key="2">
    <citation type="submission" date="2018-11" db="EMBL/GenBank/DDBJ databases">
        <authorList>
            <consortium name="Pathogen Informatics"/>
        </authorList>
    </citation>
    <scope>NUCLEOTIDE SEQUENCE [LARGE SCALE GENOMIC DNA]</scope>
</reference>
<organism evidence="3">
    <name type="scientific">Taenia asiatica</name>
    <name type="common">Asian tapeworm</name>
    <dbReference type="NCBI Taxonomy" id="60517"/>
    <lineage>
        <taxon>Eukaryota</taxon>
        <taxon>Metazoa</taxon>
        <taxon>Spiralia</taxon>
        <taxon>Lophotrochozoa</taxon>
        <taxon>Platyhelminthes</taxon>
        <taxon>Cestoda</taxon>
        <taxon>Eucestoda</taxon>
        <taxon>Cyclophyllidea</taxon>
        <taxon>Taeniidae</taxon>
        <taxon>Taenia</taxon>
    </lineage>
</organism>
<dbReference type="WBParaSite" id="TASK_0000973201-mRNA-1">
    <property type="protein sequence ID" value="TASK_0000973201-mRNA-1"/>
    <property type="gene ID" value="TASK_0000973201"/>
</dbReference>
<evidence type="ECO:0000313" key="1">
    <source>
        <dbReference type="EMBL" id="VDK45183.1"/>
    </source>
</evidence>
<gene>
    <name evidence="1" type="ORF">TASK_LOCUS9733</name>
</gene>